<evidence type="ECO:0000256" key="4">
    <source>
        <dbReference type="ARBA" id="ARBA00023155"/>
    </source>
</evidence>
<keyword evidence="4 6" id="KW-0371">Homeobox</keyword>
<proteinExistence type="inferred from homology"/>
<dbReference type="PRINTS" id="PR00024">
    <property type="entry name" value="HOMEOBOX"/>
</dbReference>
<evidence type="ECO:0000256" key="2">
    <source>
        <dbReference type="ARBA" id="ARBA00022473"/>
    </source>
</evidence>
<dbReference type="InterPro" id="IPR017970">
    <property type="entry name" value="Homeobox_CS"/>
</dbReference>
<dbReference type="SMART" id="SM00389">
    <property type="entry name" value="HOX"/>
    <property type="match status" value="1"/>
</dbReference>
<keyword evidence="2" id="KW-0217">Developmental protein</keyword>
<dbReference type="PROSITE" id="PS50071">
    <property type="entry name" value="HOMEOBOX_2"/>
    <property type="match status" value="1"/>
</dbReference>
<dbReference type="Proteomes" id="UP000695022">
    <property type="component" value="Unplaced"/>
</dbReference>
<dbReference type="PROSITE" id="PS00027">
    <property type="entry name" value="HOMEOBOX_1"/>
    <property type="match status" value="1"/>
</dbReference>
<comment type="similarity">
    <text evidence="8">Belongs to the Antp homeobox family.</text>
</comment>
<reference evidence="12" key="1">
    <citation type="submission" date="2025-08" db="UniProtKB">
        <authorList>
            <consortium name="RefSeq"/>
        </authorList>
    </citation>
    <scope>IDENTIFICATION</scope>
</reference>
<feature type="region of interest" description="Disordered" evidence="9">
    <location>
        <begin position="84"/>
        <end position="130"/>
    </location>
</feature>
<feature type="compositionally biased region" description="Low complexity" evidence="9">
    <location>
        <begin position="227"/>
        <end position="243"/>
    </location>
</feature>
<dbReference type="InterPro" id="IPR001356">
    <property type="entry name" value="HD"/>
</dbReference>
<feature type="compositionally biased region" description="Low complexity" evidence="9">
    <location>
        <begin position="262"/>
        <end position="273"/>
    </location>
</feature>
<evidence type="ECO:0000256" key="1">
    <source>
        <dbReference type="ARBA" id="ARBA00004123"/>
    </source>
</evidence>
<dbReference type="PANTHER" id="PTHR45771:SF6">
    <property type="entry name" value="HOMEOTIC PROTEIN SEX COMBS REDUCED"/>
    <property type="match status" value="1"/>
</dbReference>
<accession>A0ABM1F8R9</accession>
<feature type="domain" description="Homeobox" evidence="10">
    <location>
        <begin position="153"/>
        <end position="213"/>
    </location>
</feature>
<evidence type="ECO:0000313" key="11">
    <source>
        <dbReference type="Proteomes" id="UP000695022"/>
    </source>
</evidence>
<keyword evidence="3 6" id="KW-0238">DNA-binding</keyword>
<dbReference type="InterPro" id="IPR020479">
    <property type="entry name" value="HD_metazoa"/>
</dbReference>
<dbReference type="PRINTS" id="PR00025">
    <property type="entry name" value="ANTENNAPEDIA"/>
</dbReference>
<feature type="compositionally biased region" description="Polar residues" evidence="9">
    <location>
        <begin position="216"/>
        <end position="226"/>
    </location>
</feature>
<feature type="region of interest" description="Disordered" evidence="9">
    <location>
        <begin position="1"/>
        <end position="25"/>
    </location>
</feature>
<dbReference type="SUPFAM" id="SSF46689">
    <property type="entry name" value="Homeodomain-like"/>
    <property type="match status" value="1"/>
</dbReference>
<evidence type="ECO:0000256" key="6">
    <source>
        <dbReference type="PROSITE-ProRule" id="PRU00108"/>
    </source>
</evidence>
<dbReference type="RefSeq" id="XP_014680840.1">
    <property type="nucleotide sequence ID" value="XM_014825354.1"/>
</dbReference>
<dbReference type="InterPro" id="IPR017995">
    <property type="entry name" value="Homeobox_antennapedia"/>
</dbReference>
<keyword evidence="5 6" id="KW-0539">Nucleus</keyword>
<feature type="region of interest" description="Disordered" evidence="9">
    <location>
        <begin position="213"/>
        <end position="279"/>
    </location>
</feature>
<evidence type="ECO:0000256" key="8">
    <source>
        <dbReference type="RuleBase" id="RU004442"/>
    </source>
</evidence>
<feature type="compositionally biased region" description="Polar residues" evidence="9">
    <location>
        <begin position="114"/>
        <end position="130"/>
    </location>
</feature>
<evidence type="ECO:0000313" key="12">
    <source>
        <dbReference type="RefSeq" id="XP_014680840.1"/>
    </source>
</evidence>
<dbReference type="GeneID" id="106820785"/>
<protein>
    <submittedName>
        <fullName evidence="12">Homeobox protein Hox-B4-like</fullName>
    </submittedName>
</protein>
<dbReference type="InterPro" id="IPR050609">
    <property type="entry name" value="Antp_homeobox_Deformed_sf"/>
</dbReference>
<dbReference type="InterPro" id="IPR009057">
    <property type="entry name" value="Homeodomain-like_sf"/>
</dbReference>
<comment type="subcellular location">
    <subcellularLocation>
        <location evidence="1 6 7">Nucleus</location>
    </subcellularLocation>
</comment>
<name>A0ABM1F8R9_PRICU</name>
<organism evidence="11 12">
    <name type="scientific">Priapulus caudatus</name>
    <name type="common">Priapulid worm</name>
    <dbReference type="NCBI Taxonomy" id="37621"/>
    <lineage>
        <taxon>Eukaryota</taxon>
        <taxon>Metazoa</taxon>
        <taxon>Ecdysozoa</taxon>
        <taxon>Scalidophora</taxon>
        <taxon>Priapulida</taxon>
        <taxon>Priapulimorpha</taxon>
        <taxon>Priapulimorphida</taxon>
        <taxon>Priapulidae</taxon>
        <taxon>Priapulus</taxon>
    </lineage>
</organism>
<feature type="DNA-binding region" description="Homeobox" evidence="6">
    <location>
        <begin position="155"/>
        <end position="214"/>
    </location>
</feature>
<feature type="compositionally biased region" description="Polar residues" evidence="9">
    <location>
        <begin position="1"/>
        <end position="10"/>
    </location>
</feature>
<evidence type="ECO:0000256" key="7">
    <source>
        <dbReference type="RuleBase" id="RU000682"/>
    </source>
</evidence>
<dbReference type="Pfam" id="PF00046">
    <property type="entry name" value="Homeodomain"/>
    <property type="match status" value="1"/>
</dbReference>
<gene>
    <name evidence="12" type="primary">LOC106820785</name>
</gene>
<evidence type="ECO:0000256" key="9">
    <source>
        <dbReference type="SAM" id="MobiDB-lite"/>
    </source>
</evidence>
<dbReference type="PANTHER" id="PTHR45771">
    <property type="entry name" value="HOMEOTIC PROTEIN DEFORMED"/>
    <property type="match status" value="1"/>
</dbReference>
<evidence type="ECO:0000256" key="5">
    <source>
        <dbReference type="ARBA" id="ARBA00023242"/>
    </source>
</evidence>
<evidence type="ECO:0000256" key="3">
    <source>
        <dbReference type="ARBA" id="ARBA00023125"/>
    </source>
</evidence>
<evidence type="ECO:0000259" key="10">
    <source>
        <dbReference type="PROSITE" id="PS50071"/>
    </source>
</evidence>
<dbReference type="CDD" id="cd00086">
    <property type="entry name" value="homeodomain"/>
    <property type="match status" value="1"/>
</dbReference>
<sequence>MSSFLMNSSPYAEPKFPPPDEYSQTSYVASQHDGYYGQQAHDYATYHEHRDRIYHDVDAYISTSSYMPPCATGVAARSTQDQFQHVHHGVSGRQLQNTAAPHPISEPRPCRPVSASSTAPHNQTQNSTQSPPVIYSWMKKVHCNTTAPGTYAGETKRARTAYTRHQVLELEKEFHFNRYLTRRRRIEIAHSLCLTERQIKIWFQNRRMKWKKDNKLPNTKNVNSTRTLAGLPSSGSGASSSTPHNNATPAPPVAGHKGNTVAPQSAPSSQSSPEYAILT</sequence>
<keyword evidence="11" id="KW-1185">Reference proteome</keyword>
<dbReference type="Gene3D" id="1.10.10.60">
    <property type="entry name" value="Homeodomain-like"/>
    <property type="match status" value="1"/>
</dbReference>